<evidence type="ECO:0000313" key="1">
    <source>
        <dbReference type="EMBL" id="CAK9251051.1"/>
    </source>
</evidence>
<comment type="caution">
    <text evidence="1">The sequence shown here is derived from an EMBL/GenBank/DDBJ whole genome shotgun (WGS) entry which is preliminary data.</text>
</comment>
<protein>
    <submittedName>
        <fullName evidence="1">Uncharacterized protein</fullName>
    </submittedName>
</protein>
<gene>
    <name evidence="1" type="ORF">CSSPJE1EN1_LOCUS26429</name>
</gene>
<proteinExistence type="predicted"/>
<dbReference type="EMBL" id="CAXAQS010000306">
    <property type="protein sequence ID" value="CAK9251051.1"/>
    <property type="molecule type" value="Genomic_DNA"/>
</dbReference>
<dbReference type="Proteomes" id="UP001497444">
    <property type="component" value="Unassembled WGS sequence"/>
</dbReference>
<reference evidence="1" key="1">
    <citation type="submission" date="2024-02" db="EMBL/GenBank/DDBJ databases">
        <authorList>
            <consortium name="ELIXIR-Norway"/>
            <consortium name="Elixir Norway"/>
        </authorList>
    </citation>
    <scope>NUCLEOTIDE SEQUENCE</scope>
</reference>
<accession>A0ABP0VAR0</accession>
<organism evidence="1 2">
    <name type="scientific">Sphagnum jensenii</name>
    <dbReference type="NCBI Taxonomy" id="128206"/>
    <lineage>
        <taxon>Eukaryota</taxon>
        <taxon>Viridiplantae</taxon>
        <taxon>Streptophyta</taxon>
        <taxon>Embryophyta</taxon>
        <taxon>Bryophyta</taxon>
        <taxon>Sphagnophytina</taxon>
        <taxon>Sphagnopsida</taxon>
        <taxon>Sphagnales</taxon>
        <taxon>Sphagnaceae</taxon>
        <taxon>Sphagnum</taxon>
    </lineage>
</organism>
<name>A0ABP0VAR0_9BRYO</name>
<evidence type="ECO:0000313" key="2">
    <source>
        <dbReference type="Proteomes" id="UP001497444"/>
    </source>
</evidence>
<keyword evidence="2" id="KW-1185">Reference proteome</keyword>
<sequence>MHSFCKSGAYEVFMENGKCGKDSAIAYRHGLLQQLGRLLIGAQLTSKGSDGNLIECGFIQSFKPLAAADLTVSKSRLMPLRLLFWGRY</sequence>